<sequence length="287" mass="32363">MNLFALTDVAGSRIIRFPLSADLQDEITTIFENQGDAFFEGVDTIVPFDGRYVPEAGELLSISDFADMDGLANAVANPLAIDQYDPALHSLDSVKALFMGRVFENNTQILVQLFERRRLIARSGLAMFFAGNQFQKMTDSGLSLDTKLLAVIEGDTLKFQSFHFARRVFELSEYFKEATNEEVSTFAEHEKLAVEDVANFLESAGPQIRKKISLISQSAVLENFTVQEIVAVATMFQFSINLSEDGRIQVPTNRTELRRLLRFLDEDYYESPLSRTHFISNSKRIAD</sequence>
<proteinExistence type="predicted"/>
<organism evidence="1 2">
    <name type="scientific">Pseudomonas frederiksbergensis</name>
    <dbReference type="NCBI Taxonomy" id="104087"/>
    <lineage>
        <taxon>Bacteria</taxon>
        <taxon>Pseudomonadati</taxon>
        <taxon>Pseudomonadota</taxon>
        <taxon>Gammaproteobacteria</taxon>
        <taxon>Pseudomonadales</taxon>
        <taxon>Pseudomonadaceae</taxon>
        <taxon>Pseudomonas</taxon>
    </lineage>
</organism>
<dbReference type="RefSeq" id="WP_123511790.1">
    <property type="nucleotide sequence ID" value="NZ_MOBQ01000022.1"/>
</dbReference>
<gene>
    <name evidence="1" type="ORF">BK666_18240</name>
</gene>
<dbReference type="OrthoDB" id="8899520at2"/>
<dbReference type="Pfam" id="PF16162">
    <property type="entry name" value="KwaB"/>
    <property type="match status" value="1"/>
</dbReference>
<evidence type="ECO:0000313" key="2">
    <source>
        <dbReference type="Proteomes" id="UP000285349"/>
    </source>
</evidence>
<evidence type="ECO:0000313" key="1">
    <source>
        <dbReference type="EMBL" id="RON44292.1"/>
    </source>
</evidence>
<dbReference type="Proteomes" id="UP000285349">
    <property type="component" value="Unassembled WGS sequence"/>
</dbReference>
<dbReference type="InterPro" id="IPR032359">
    <property type="entry name" value="KwaB-like"/>
</dbReference>
<name>A0A423K126_9PSED</name>
<accession>A0A423K126</accession>
<dbReference type="AlphaFoldDB" id="A0A423K126"/>
<evidence type="ECO:0008006" key="3">
    <source>
        <dbReference type="Google" id="ProtNLM"/>
    </source>
</evidence>
<reference evidence="1 2" key="1">
    <citation type="submission" date="2016-10" db="EMBL/GenBank/DDBJ databases">
        <title>Comparative genome analysis of multiple Pseudomonas spp. focuses on biocontrol and plant growth promoting traits.</title>
        <authorList>
            <person name="Tao X.-Y."/>
            <person name="Taylor C.G."/>
        </authorList>
    </citation>
    <scope>NUCLEOTIDE SEQUENCE [LARGE SCALE GENOMIC DNA]</scope>
    <source>
        <strain evidence="1 2">37A10</strain>
    </source>
</reference>
<protein>
    <recommendedName>
        <fullName evidence="3">DUF4868 domain-containing protein</fullName>
    </recommendedName>
</protein>
<comment type="caution">
    <text evidence="1">The sequence shown here is derived from an EMBL/GenBank/DDBJ whole genome shotgun (WGS) entry which is preliminary data.</text>
</comment>
<dbReference type="EMBL" id="MOBQ01000022">
    <property type="protein sequence ID" value="RON44292.1"/>
    <property type="molecule type" value="Genomic_DNA"/>
</dbReference>